<dbReference type="InterPro" id="IPR013088">
    <property type="entry name" value="Znf_NHR/GATA"/>
</dbReference>
<dbReference type="Proteomes" id="UP000019118">
    <property type="component" value="Unassembled WGS sequence"/>
</dbReference>
<keyword evidence="2" id="KW-0479">Metal-binding</keyword>
<dbReference type="GO" id="GO:0003700">
    <property type="term" value="F:DNA-binding transcription factor activity"/>
    <property type="evidence" value="ECO:0007669"/>
    <property type="project" value="InterPro"/>
</dbReference>
<dbReference type="Gene3D" id="1.10.565.10">
    <property type="entry name" value="Retinoid X Receptor"/>
    <property type="match status" value="1"/>
</dbReference>
<evidence type="ECO:0000256" key="8">
    <source>
        <dbReference type="ARBA" id="ARBA00023170"/>
    </source>
</evidence>
<evidence type="ECO:0000256" key="9">
    <source>
        <dbReference type="ARBA" id="ARBA00023242"/>
    </source>
</evidence>
<evidence type="ECO:0000313" key="13">
    <source>
        <dbReference type="Proteomes" id="UP000019118"/>
    </source>
</evidence>
<dbReference type="SUPFAM" id="SSF57716">
    <property type="entry name" value="Glucocorticoid receptor-like (DNA-binding domain)"/>
    <property type="match status" value="1"/>
</dbReference>
<dbReference type="PROSITE" id="PS51843">
    <property type="entry name" value="NR_LBD"/>
    <property type="match status" value="1"/>
</dbReference>
<evidence type="ECO:0000256" key="1">
    <source>
        <dbReference type="ARBA" id="ARBA00004123"/>
    </source>
</evidence>
<accession>A0AAR5QHT1</accession>
<dbReference type="GO" id="GO:0005634">
    <property type="term" value="C:nucleus"/>
    <property type="evidence" value="ECO:0007669"/>
    <property type="project" value="UniProtKB-SubCell"/>
</dbReference>
<evidence type="ECO:0000259" key="10">
    <source>
        <dbReference type="PROSITE" id="PS51030"/>
    </source>
</evidence>
<dbReference type="PANTHER" id="PTHR24083">
    <property type="entry name" value="NUCLEAR HORMONE RECEPTOR"/>
    <property type="match status" value="1"/>
</dbReference>
<evidence type="ECO:0000259" key="11">
    <source>
        <dbReference type="PROSITE" id="PS51843"/>
    </source>
</evidence>
<dbReference type="GO" id="GO:0043565">
    <property type="term" value="F:sequence-specific DNA binding"/>
    <property type="evidence" value="ECO:0007669"/>
    <property type="project" value="InterPro"/>
</dbReference>
<evidence type="ECO:0000256" key="7">
    <source>
        <dbReference type="ARBA" id="ARBA00023163"/>
    </source>
</evidence>
<comment type="subcellular location">
    <subcellularLocation>
        <location evidence="1">Nucleus</location>
    </subcellularLocation>
</comment>
<dbReference type="InterPro" id="IPR050274">
    <property type="entry name" value="Nuclear_hormone_rcpt_NR2"/>
</dbReference>
<keyword evidence="6" id="KW-0238">DNA-binding</keyword>
<evidence type="ECO:0000256" key="6">
    <source>
        <dbReference type="ARBA" id="ARBA00023125"/>
    </source>
</evidence>
<dbReference type="EnsemblMetazoa" id="XM_019917225.1">
    <property type="protein sequence ID" value="XP_019772784.1"/>
    <property type="gene ID" value="LOC109546306"/>
</dbReference>
<keyword evidence="13" id="KW-1185">Reference proteome</keyword>
<dbReference type="PRINTS" id="PR00047">
    <property type="entry name" value="STROIDFINGER"/>
</dbReference>
<dbReference type="PROSITE" id="PS00031">
    <property type="entry name" value="NUCLEAR_REC_DBD_1"/>
    <property type="match status" value="1"/>
</dbReference>
<name>A0AAR5QHT1_DENPD</name>
<evidence type="ECO:0000256" key="2">
    <source>
        <dbReference type="ARBA" id="ARBA00022723"/>
    </source>
</evidence>
<dbReference type="Gene3D" id="3.30.50.10">
    <property type="entry name" value="Erythroid Transcription Factor GATA-1, subunit A"/>
    <property type="match status" value="1"/>
</dbReference>
<proteinExistence type="predicted"/>
<dbReference type="InterPro" id="IPR001628">
    <property type="entry name" value="Znf_hrmn_rcpt"/>
</dbReference>
<dbReference type="CDD" id="cd06957">
    <property type="entry name" value="NR_DBD_PNR_like_2"/>
    <property type="match status" value="1"/>
</dbReference>
<dbReference type="PROSITE" id="PS51030">
    <property type="entry name" value="NUCLEAR_REC_DBD_2"/>
    <property type="match status" value="1"/>
</dbReference>
<keyword evidence="5" id="KW-0805">Transcription regulation</keyword>
<evidence type="ECO:0000256" key="3">
    <source>
        <dbReference type="ARBA" id="ARBA00022771"/>
    </source>
</evidence>
<dbReference type="SUPFAM" id="SSF48508">
    <property type="entry name" value="Nuclear receptor ligand-binding domain"/>
    <property type="match status" value="1"/>
</dbReference>
<keyword evidence="4" id="KW-0862">Zinc</keyword>
<sequence>MPRPRARLSRNLPAPVACRVCGDRSYGKHYGVYCCDGCSCFFKRSVRKGVFYTCISGDGQCVVDKARRNWCPYCRLQRCFTVQMNVAAVQEERGPRKPKLCPSEPYQPLHEVAAHLFLLAIKQARSNSGFGLLSRPAQNQVLGHLWACLLCFKMAHYEGVAALLPHIQSLAEHFKSLRLDLAEQELLENVLLCRKDLVADRKQALLAAALQQQAVDALLVKKDQRRCVRILLALPLLYSYSAEHVYLQLFRPVVGNVPMESIIATI</sequence>
<dbReference type="GO" id="GO:0008270">
    <property type="term" value="F:zinc ion binding"/>
    <property type="evidence" value="ECO:0007669"/>
    <property type="project" value="UniProtKB-KW"/>
</dbReference>
<dbReference type="FunFam" id="3.30.50.10:FF:000066">
    <property type="entry name" value="Hormone receptor 83"/>
    <property type="match status" value="1"/>
</dbReference>
<evidence type="ECO:0000256" key="4">
    <source>
        <dbReference type="ARBA" id="ARBA00022833"/>
    </source>
</evidence>
<feature type="domain" description="Nuclear receptor" evidence="10">
    <location>
        <begin position="15"/>
        <end position="91"/>
    </location>
</feature>
<feature type="domain" description="NR LBD" evidence="11">
    <location>
        <begin position="81"/>
        <end position="266"/>
    </location>
</feature>
<keyword evidence="8" id="KW-0675">Receptor</keyword>
<evidence type="ECO:0008006" key="14">
    <source>
        <dbReference type="Google" id="ProtNLM"/>
    </source>
</evidence>
<dbReference type="AlphaFoldDB" id="A0AAR5QHT1"/>
<dbReference type="InterPro" id="IPR000536">
    <property type="entry name" value="Nucl_hrmn_rcpt_lig-bd"/>
</dbReference>
<evidence type="ECO:0000256" key="5">
    <source>
        <dbReference type="ARBA" id="ARBA00023015"/>
    </source>
</evidence>
<reference evidence="13" key="1">
    <citation type="journal article" date="2013" name="Genome Biol.">
        <title>Draft genome of the mountain pine beetle, Dendroctonus ponderosae Hopkins, a major forest pest.</title>
        <authorList>
            <person name="Keeling C.I."/>
            <person name="Yuen M.M."/>
            <person name="Liao N.Y."/>
            <person name="Docking T.R."/>
            <person name="Chan S.K."/>
            <person name="Taylor G.A."/>
            <person name="Palmquist D.L."/>
            <person name="Jackman S.D."/>
            <person name="Nguyen A."/>
            <person name="Li M."/>
            <person name="Henderson H."/>
            <person name="Janes J.K."/>
            <person name="Zhao Y."/>
            <person name="Pandoh P."/>
            <person name="Moore R."/>
            <person name="Sperling F.A."/>
            <person name="Huber D.P."/>
            <person name="Birol I."/>
            <person name="Jones S.J."/>
            <person name="Bohlmann J."/>
        </authorList>
    </citation>
    <scope>NUCLEOTIDE SEQUENCE</scope>
</reference>
<dbReference type="InterPro" id="IPR035500">
    <property type="entry name" value="NHR-like_dom_sf"/>
</dbReference>
<dbReference type="Pfam" id="PF00105">
    <property type="entry name" value="zf-C4"/>
    <property type="match status" value="1"/>
</dbReference>
<keyword evidence="3" id="KW-0863">Zinc-finger</keyword>
<keyword evidence="9" id="KW-0539">Nucleus</keyword>
<dbReference type="SMART" id="SM00399">
    <property type="entry name" value="ZnF_C4"/>
    <property type="match status" value="1"/>
</dbReference>
<organism evidence="12 13">
    <name type="scientific">Dendroctonus ponderosae</name>
    <name type="common">Mountain pine beetle</name>
    <dbReference type="NCBI Taxonomy" id="77166"/>
    <lineage>
        <taxon>Eukaryota</taxon>
        <taxon>Metazoa</taxon>
        <taxon>Ecdysozoa</taxon>
        <taxon>Arthropoda</taxon>
        <taxon>Hexapoda</taxon>
        <taxon>Insecta</taxon>
        <taxon>Pterygota</taxon>
        <taxon>Neoptera</taxon>
        <taxon>Endopterygota</taxon>
        <taxon>Coleoptera</taxon>
        <taxon>Polyphaga</taxon>
        <taxon>Cucujiformia</taxon>
        <taxon>Curculionidae</taxon>
        <taxon>Scolytinae</taxon>
        <taxon>Dendroctonus</taxon>
    </lineage>
</organism>
<reference evidence="12" key="2">
    <citation type="submission" date="2024-08" db="UniProtKB">
        <authorList>
            <consortium name="EnsemblMetazoa"/>
        </authorList>
    </citation>
    <scope>IDENTIFICATION</scope>
</reference>
<protein>
    <recommendedName>
        <fullName evidence="14">Nuclear receptor domain-containing protein</fullName>
    </recommendedName>
</protein>
<keyword evidence="7" id="KW-0804">Transcription</keyword>
<evidence type="ECO:0000313" key="12">
    <source>
        <dbReference type="EnsemblMetazoa" id="XP_019772784.1"/>
    </source>
</evidence>